<feature type="domain" description="6-phosphogluconate dehydrogenase NADP-binding" evidence="1">
    <location>
        <begin position="4"/>
        <end position="75"/>
    </location>
</feature>
<evidence type="ECO:0000313" key="2">
    <source>
        <dbReference type="EMBL" id="GHO99435.1"/>
    </source>
</evidence>
<reference evidence="2" key="1">
    <citation type="submission" date="2020-10" db="EMBL/GenBank/DDBJ databases">
        <title>Taxonomic study of unclassified bacteria belonging to the class Ktedonobacteria.</title>
        <authorList>
            <person name="Yabe S."/>
            <person name="Wang C.M."/>
            <person name="Zheng Y."/>
            <person name="Sakai Y."/>
            <person name="Cavaletti L."/>
            <person name="Monciardini P."/>
            <person name="Donadio S."/>
        </authorList>
    </citation>
    <scope>NUCLEOTIDE SEQUENCE</scope>
    <source>
        <strain evidence="2">ID150040</strain>
    </source>
</reference>
<protein>
    <recommendedName>
        <fullName evidence="1">6-phosphogluconate dehydrogenase NADP-binding domain-containing protein</fullName>
    </recommendedName>
</protein>
<comment type="caution">
    <text evidence="2">The sequence shown here is derived from an EMBL/GenBank/DDBJ whole genome shotgun (WGS) entry which is preliminary data.</text>
</comment>
<evidence type="ECO:0000259" key="1">
    <source>
        <dbReference type="Pfam" id="PF03446"/>
    </source>
</evidence>
<accession>A0A8J3IZ45</accession>
<dbReference type="SUPFAM" id="SSF51735">
    <property type="entry name" value="NAD(P)-binding Rossmann-fold domains"/>
    <property type="match status" value="1"/>
</dbReference>
<evidence type="ECO:0000313" key="3">
    <source>
        <dbReference type="Proteomes" id="UP000597444"/>
    </source>
</evidence>
<sequence length="76" mass="7935">MSETIGFIGLGNLGQPIACHLLAAGYALKACNRIASKAGPLVALETQQVFQPRDVLTRGGIVVSVVWDDAALESIV</sequence>
<dbReference type="AlphaFoldDB" id="A0A8J3IZ45"/>
<proteinExistence type="predicted"/>
<keyword evidence="3" id="KW-1185">Reference proteome</keyword>
<dbReference type="RefSeq" id="WP_220210077.1">
    <property type="nucleotide sequence ID" value="NZ_BNJK01000002.1"/>
</dbReference>
<organism evidence="2 3">
    <name type="scientific">Reticulibacter mediterranei</name>
    <dbReference type="NCBI Taxonomy" id="2778369"/>
    <lineage>
        <taxon>Bacteria</taxon>
        <taxon>Bacillati</taxon>
        <taxon>Chloroflexota</taxon>
        <taxon>Ktedonobacteria</taxon>
        <taxon>Ktedonobacterales</taxon>
        <taxon>Reticulibacteraceae</taxon>
        <taxon>Reticulibacter</taxon>
    </lineage>
</organism>
<name>A0A8J3IZ45_9CHLR</name>
<dbReference type="PANTHER" id="PTHR43580:SF2">
    <property type="entry name" value="CYTOKINE-LIKE NUCLEAR FACTOR N-PAC"/>
    <property type="match status" value="1"/>
</dbReference>
<dbReference type="Proteomes" id="UP000597444">
    <property type="component" value="Unassembled WGS sequence"/>
</dbReference>
<dbReference type="InterPro" id="IPR051265">
    <property type="entry name" value="HIBADH-related_NP60_sf"/>
</dbReference>
<dbReference type="InterPro" id="IPR006115">
    <property type="entry name" value="6PGDH_NADP-bd"/>
</dbReference>
<dbReference type="PANTHER" id="PTHR43580">
    <property type="entry name" value="OXIDOREDUCTASE GLYR1-RELATED"/>
    <property type="match status" value="1"/>
</dbReference>
<dbReference type="GO" id="GO:0050661">
    <property type="term" value="F:NADP binding"/>
    <property type="evidence" value="ECO:0007669"/>
    <property type="project" value="InterPro"/>
</dbReference>
<dbReference type="Gene3D" id="3.40.50.720">
    <property type="entry name" value="NAD(P)-binding Rossmann-like Domain"/>
    <property type="match status" value="1"/>
</dbReference>
<gene>
    <name evidence="2" type="ORF">KSF_094830</name>
</gene>
<dbReference type="InterPro" id="IPR036291">
    <property type="entry name" value="NAD(P)-bd_dom_sf"/>
</dbReference>
<dbReference type="Pfam" id="PF03446">
    <property type="entry name" value="NAD_binding_2"/>
    <property type="match status" value="1"/>
</dbReference>
<dbReference type="EMBL" id="BNJK01000002">
    <property type="protein sequence ID" value="GHO99435.1"/>
    <property type="molecule type" value="Genomic_DNA"/>
</dbReference>